<feature type="transmembrane region" description="Helical" evidence="1">
    <location>
        <begin position="128"/>
        <end position="149"/>
    </location>
</feature>
<keyword evidence="1" id="KW-0812">Transmembrane</keyword>
<feature type="transmembrane region" description="Helical" evidence="1">
    <location>
        <begin position="6"/>
        <end position="24"/>
    </location>
</feature>
<protein>
    <recommendedName>
        <fullName evidence="4">DUF3592 domain-containing protein</fullName>
    </recommendedName>
</protein>
<evidence type="ECO:0008006" key="4">
    <source>
        <dbReference type="Google" id="ProtNLM"/>
    </source>
</evidence>
<gene>
    <name evidence="2" type="ORF">LZ24_00332</name>
</gene>
<reference evidence="2 3" key="1">
    <citation type="submission" date="2019-07" db="EMBL/GenBank/DDBJ databases">
        <title>Genome sequencing of 100 strains of the haloalkaliphilic chemolithoautotrophic sulfur-oxidizing bacterium Thioalkalivibrio.</title>
        <authorList>
            <person name="Muyzer G."/>
        </authorList>
    </citation>
    <scope>NUCLEOTIDE SEQUENCE [LARGE SCALE GENOMIC DNA]</scope>
    <source>
        <strain evidence="2 3">ASO4-4</strain>
    </source>
</reference>
<dbReference type="AlphaFoldDB" id="A0A562S5V3"/>
<proteinExistence type="predicted"/>
<organism evidence="2 3">
    <name type="scientific">Desulfobotulus alkaliphilus</name>
    <dbReference type="NCBI Taxonomy" id="622671"/>
    <lineage>
        <taxon>Bacteria</taxon>
        <taxon>Pseudomonadati</taxon>
        <taxon>Thermodesulfobacteriota</taxon>
        <taxon>Desulfobacteria</taxon>
        <taxon>Desulfobacterales</taxon>
        <taxon>Desulfobacteraceae</taxon>
        <taxon>Desulfobotulus</taxon>
    </lineage>
</organism>
<dbReference type="RefSeq" id="WP_144681678.1">
    <property type="nucleotide sequence ID" value="NZ_VLLC01000002.1"/>
</dbReference>
<evidence type="ECO:0000256" key="1">
    <source>
        <dbReference type="SAM" id="Phobius"/>
    </source>
</evidence>
<name>A0A562S5V3_9BACT</name>
<evidence type="ECO:0000313" key="3">
    <source>
        <dbReference type="Proteomes" id="UP000318307"/>
    </source>
</evidence>
<dbReference type="Proteomes" id="UP000318307">
    <property type="component" value="Unassembled WGS sequence"/>
</dbReference>
<keyword evidence="1" id="KW-1133">Transmembrane helix</keyword>
<comment type="caution">
    <text evidence="2">The sequence shown here is derived from an EMBL/GenBank/DDBJ whole genome shotgun (WGS) entry which is preliminary data.</text>
</comment>
<evidence type="ECO:0000313" key="2">
    <source>
        <dbReference type="EMBL" id="TWI76711.1"/>
    </source>
</evidence>
<keyword evidence="1" id="KW-0472">Membrane</keyword>
<accession>A0A562S5V3</accession>
<dbReference type="EMBL" id="VLLC01000002">
    <property type="protein sequence ID" value="TWI76711.1"/>
    <property type="molecule type" value="Genomic_DNA"/>
</dbReference>
<keyword evidence="3" id="KW-1185">Reference proteome</keyword>
<sequence length="164" mass="18491">MKTTSLIYSVTAILIAAIMAFKIYDGLNHLQQMKRMENHGEKTIGYVQGTASETISRRGSRVRYFAYIDYAGTDAGGQDRRLTIKAPVEKEQYQMLTHSQQVSVMYESGAPHNAMMIGQKETSAKTKWVTGFAFALFLMAVNAALYFIFRPVPRFSPGSRKEPY</sequence>